<dbReference type="InterPro" id="IPR036188">
    <property type="entry name" value="FAD/NAD-bd_sf"/>
</dbReference>
<keyword evidence="3 10" id="KW-0489">Methyltransferase</keyword>
<evidence type="ECO:0000256" key="4">
    <source>
        <dbReference type="ARBA" id="ARBA00022630"/>
    </source>
</evidence>
<feature type="domain" description="MnmG N-terminal" evidence="11">
    <location>
        <begin position="4"/>
        <end position="365"/>
    </location>
</feature>
<comment type="catalytic activity">
    <reaction evidence="10">
        <text>uridine(54) in tRNA + (6R)-5,10-methylene-5,6,7,8-tetrahydrofolate + NADPH + H(+) = 5-methyluridine(54) in tRNA + (6S)-5,6,7,8-tetrahydrofolate + NADP(+)</text>
        <dbReference type="Rhea" id="RHEA:62372"/>
        <dbReference type="Rhea" id="RHEA-COMP:10167"/>
        <dbReference type="Rhea" id="RHEA-COMP:10193"/>
        <dbReference type="ChEBI" id="CHEBI:15378"/>
        <dbReference type="ChEBI" id="CHEBI:15636"/>
        <dbReference type="ChEBI" id="CHEBI:57453"/>
        <dbReference type="ChEBI" id="CHEBI:57783"/>
        <dbReference type="ChEBI" id="CHEBI:58349"/>
        <dbReference type="ChEBI" id="CHEBI:65315"/>
        <dbReference type="ChEBI" id="CHEBI:74447"/>
        <dbReference type="EC" id="2.1.1.74"/>
    </reaction>
</comment>
<evidence type="ECO:0000256" key="8">
    <source>
        <dbReference type="ARBA" id="ARBA00022857"/>
    </source>
</evidence>
<dbReference type="RefSeq" id="WP_014034995.1">
    <property type="nucleotide sequence ID" value="NC_015946.1"/>
</dbReference>
<dbReference type="PANTHER" id="PTHR11806:SF2">
    <property type="entry name" value="METHYLENETETRAHYDROFOLATE--TRNA-(URACIL-5-)-METHYLTRANSFERASE TRMFO"/>
    <property type="match status" value="1"/>
</dbReference>
<evidence type="ECO:0000256" key="3">
    <source>
        <dbReference type="ARBA" id="ARBA00022603"/>
    </source>
</evidence>
<dbReference type="InterPro" id="IPR040131">
    <property type="entry name" value="MnmG_N"/>
</dbReference>
<evidence type="ECO:0000256" key="9">
    <source>
        <dbReference type="ARBA" id="ARBA00023027"/>
    </source>
</evidence>
<comment type="subcellular location">
    <subcellularLocation>
        <location evidence="10">Cytoplasm</location>
    </subcellularLocation>
</comment>
<evidence type="ECO:0000313" key="12">
    <source>
        <dbReference type="EMBL" id="AEM68639.1"/>
    </source>
</evidence>
<dbReference type="InterPro" id="IPR004417">
    <property type="entry name" value="TrmFO"/>
</dbReference>
<comment type="function">
    <text evidence="10">Catalyzes the folate-dependent formation of 5-methyl-uridine at position 54 (M-5-U54) in all tRNAs.</text>
</comment>
<dbReference type="NCBIfam" id="TIGR00137">
    <property type="entry name" value="gid_trmFO"/>
    <property type="match status" value="1"/>
</dbReference>
<dbReference type="InterPro" id="IPR002218">
    <property type="entry name" value="MnmG-rel"/>
</dbReference>
<reference evidence="12 13" key="1">
    <citation type="journal article" date="2011" name="J. Bacteriol.">
        <title>Genome Sequence of Mycoplasma putrefaciens Type Strain KS1.</title>
        <authorList>
            <person name="Calcutt M.J."/>
            <person name="Foecking M.F."/>
        </authorList>
    </citation>
    <scope>NUCLEOTIDE SEQUENCE [LARGE SCALE GENOMIC DNA]</scope>
    <source>
        <strain evidence="13">ATCC 15718 / NCTC 10155 / C30 KS-1 / KS-1</strain>
    </source>
</reference>
<keyword evidence="6 10" id="KW-0819">tRNA processing</keyword>
<keyword evidence="5 10" id="KW-0808">Transferase</keyword>
<keyword evidence="4 10" id="KW-0285">Flavoprotein</keyword>
<dbReference type="EMBL" id="CP003021">
    <property type="protein sequence ID" value="AEM68639.1"/>
    <property type="molecule type" value="Genomic_DNA"/>
</dbReference>
<comment type="similarity">
    <text evidence="10">Belongs to the MnmG family. TrmFO subfamily.</text>
</comment>
<comment type="catalytic activity">
    <reaction evidence="10">
        <text>uridine(54) in tRNA + (6R)-5,10-methylene-5,6,7,8-tetrahydrofolate + NADH + H(+) = 5-methyluridine(54) in tRNA + (6S)-5,6,7,8-tetrahydrofolate + NAD(+)</text>
        <dbReference type="Rhea" id="RHEA:16873"/>
        <dbReference type="Rhea" id="RHEA-COMP:10167"/>
        <dbReference type="Rhea" id="RHEA-COMP:10193"/>
        <dbReference type="ChEBI" id="CHEBI:15378"/>
        <dbReference type="ChEBI" id="CHEBI:15636"/>
        <dbReference type="ChEBI" id="CHEBI:57453"/>
        <dbReference type="ChEBI" id="CHEBI:57540"/>
        <dbReference type="ChEBI" id="CHEBI:57945"/>
        <dbReference type="ChEBI" id="CHEBI:65315"/>
        <dbReference type="ChEBI" id="CHEBI:74447"/>
        <dbReference type="EC" id="2.1.1.74"/>
    </reaction>
</comment>
<keyword evidence="7 10" id="KW-0274">FAD</keyword>
<accession>A0A7U4E9K8</accession>
<keyword evidence="9 10" id="KW-0520">NAD</keyword>
<evidence type="ECO:0000256" key="7">
    <source>
        <dbReference type="ARBA" id="ARBA00022827"/>
    </source>
</evidence>
<dbReference type="HAMAP" id="MF_01037">
    <property type="entry name" value="TrmFO"/>
    <property type="match status" value="1"/>
</dbReference>
<evidence type="ECO:0000256" key="1">
    <source>
        <dbReference type="ARBA" id="ARBA00001974"/>
    </source>
</evidence>
<evidence type="ECO:0000256" key="6">
    <source>
        <dbReference type="ARBA" id="ARBA00022694"/>
    </source>
</evidence>
<dbReference type="GO" id="GO:0030488">
    <property type="term" value="P:tRNA methylation"/>
    <property type="evidence" value="ECO:0007669"/>
    <property type="project" value="TreeGrafter"/>
</dbReference>
<gene>
    <name evidence="10" type="primary">trmFO</name>
    <name evidence="12" type="ordered locus">MPUT_0257</name>
</gene>
<dbReference type="EC" id="2.1.1.74" evidence="10"/>
<dbReference type="GO" id="GO:0050660">
    <property type="term" value="F:flavin adenine dinucleotide binding"/>
    <property type="evidence" value="ECO:0007669"/>
    <property type="project" value="UniProtKB-UniRule"/>
</dbReference>
<organism evidence="12 13">
    <name type="scientific">Mycoplasma putrefaciens (strain ATCC 15718 / NCTC 10155 / C30 KS-1 / KS-1)</name>
    <dbReference type="NCBI Taxonomy" id="743965"/>
    <lineage>
        <taxon>Bacteria</taxon>
        <taxon>Bacillati</taxon>
        <taxon>Mycoplasmatota</taxon>
        <taxon>Mollicutes</taxon>
        <taxon>Mycoplasmataceae</taxon>
        <taxon>Mycoplasma</taxon>
    </lineage>
</organism>
<evidence type="ECO:0000256" key="2">
    <source>
        <dbReference type="ARBA" id="ARBA00022490"/>
    </source>
</evidence>
<dbReference type="SUPFAM" id="SSF51905">
    <property type="entry name" value="FAD/NAD(P)-binding domain"/>
    <property type="match status" value="1"/>
</dbReference>
<dbReference type="GO" id="GO:0002098">
    <property type="term" value="P:tRNA wobble uridine modification"/>
    <property type="evidence" value="ECO:0007669"/>
    <property type="project" value="TreeGrafter"/>
</dbReference>
<evidence type="ECO:0000256" key="5">
    <source>
        <dbReference type="ARBA" id="ARBA00022679"/>
    </source>
</evidence>
<dbReference type="Pfam" id="PF01134">
    <property type="entry name" value="GIDA"/>
    <property type="match status" value="1"/>
</dbReference>
<name>A0A7U4E9K8_MYCPK</name>
<dbReference type="Gene3D" id="3.50.50.60">
    <property type="entry name" value="FAD/NAD(P)-binding domain"/>
    <property type="match status" value="2"/>
</dbReference>
<comment type="cofactor">
    <cofactor evidence="1 10">
        <name>FAD</name>
        <dbReference type="ChEBI" id="CHEBI:57692"/>
    </cofactor>
</comment>
<dbReference type="GO" id="GO:0005829">
    <property type="term" value="C:cytosol"/>
    <property type="evidence" value="ECO:0007669"/>
    <property type="project" value="TreeGrafter"/>
</dbReference>
<keyword evidence="2 10" id="KW-0963">Cytoplasm</keyword>
<dbReference type="Proteomes" id="UP000008907">
    <property type="component" value="Chromosome"/>
</dbReference>
<proteinExistence type="inferred from homology"/>
<evidence type="ECO:0000256" key="10">
    <source>
        <dbReference type="HAMAP-Rule" id="MF_01037"/>
    </source>
</evidence>
<evidence type="ECO:0000313" key="13">
    <source>
        <dbReference type="Proteomes" id="UP000008907"/>
    </source>
</evidence>
<dbReference type="NCBIfam" id="NF003739">
    <property type="entry name" value="PRK05335.1"/>
    <property type="match status" value="1"/>
</dbReference>
<dbReference type="KEGG" id="mpf:MPUT_0257"/>
<dbReference type="AlphaFoldDB" id="A0A7U4E9K8"/>
<dbReference type="PANTHER" id="PTHR11806">
    <property type="entry name" value="GLUCOSE INHIBITED DIVISION PROTEIN A"/>
    <property type="match status" value="1"/>
</dbReference>
<evidence type="ECO:0000259" key="11">
    <source>
        <dbReference type="Pfam" id="PF01134"/>
    </source>
</evidence>
<dbReference type="GO" id="GO:0047151">
    <property type="term" value="F:tRNA (uracil(54)-C5)-methyltransferase activity, 5,10-methylenetetrahydrofolate-dependent"/>
    <property type="evidence" value="ECO:0007669"/>
    <property type="project" value="UniProtKB-UniRule"/>
</dbReference>
<protein>
    <recommendedName>
        <fullName evidence="10">Methylenetetrahydrofolate--tRNA-(uracil-5-)-methyltransferase TrmFO</fullName>
        <ecNumber evidence="10">2.1.1.74</ecNumber>
    </recommendedName>
    <alternativeName>
        <fullName evidence="10">Folate-dependent tRNA (uracil-5-)-methyltransferase</fullName>
    </alternativeName>
    <alternativeName>
        <fullName evidence="10">Folate-dependent tRNA(M-5-U54)-methyltransferase</fullName>
    </alternativeName>
</protein>
<sequence length="439" mass="49365">MNKKVKIIGAGLAGCEAAWLSANNNVKVELYEAKTLKRNEVQKSDDLCELVCSNTFRSQSLLNAAGILKSEMRKLGSLILKVADQTSIASDDALAVDRTSFSKKVTELITNHPNITLISENVSSIDDENDVTLIATGPLTTVELQQEIQRLIGKQKLFFMDASAPIVRKDSINFNKVYYAARHNQGKYICCPFNEQEFNDFVDQLVSAEQVQLKDFEKAIFFKGCQPIEQLAKTSKKLLLKGPMSANKLLDANNHQPYAVVQLRQDDAKDSLYNLVGFQTNLKWPEQKRVFSLIPGLENLKIVRYGVMHKNYYINSPKILNFKLQTKRKKNVFFAGQITGVEGYIESASSGIWAAINILCFLNHKKLQPLSNKTVLGALTNYITNPKISSLKPMKCNLGILEQVNKNSQEQFYSFNNSTQALNQYLAELDQIIKINFSD</sequence>
<keyword evidence="8 10" id="KW-0521">NADP</keyword>
<feature type="binding site" evidence="10">
    <location>
        <begin position="9"/>
        <end position="14"/>
    </location>
    <ligand>
        <name>FAD</name>
        <dbReference type="ChEBI" id="CHEBI:57692"/>
    </ligand>
</feature>